<keyword evidence="2" id="KW-0732">Signal</keyword>
<dbReference type="PROSITE" id="PS51257">
    <property type="entry name" value="PROKAR_LIPOPROTEIN"/>
    <property type="match status" value="1"/>
</dbReference>
<sequence length="393" mass="41324">MRRLMPMLAGAALVAGCSGPGPAPTRATEAPSESTPTSATASSDVAPFTVTEVASYDEPWAMTFLPGTEYAAITQRGGQLLVRDMSSGEVLTVDGAPEVKAEGQGGLGDIIAAPDFDQSGHIYLSWVEPGDGTSAGAVVGRGGLVIEDGAARLENLTVIWRQEPKVEGAGHFAHRLAVSPDGKYLFVTSGERQKFDPAQDLGTNLGKILRLTLDGTPVAANPFAAQGYPAEEVWTLGHRNPLGIAFAPDGTLWSTEMGPKGGDELNVITEGANYGWPKVSNGSHYSGEEIPDHAAGDGFEAPKVWWNPSISPSSLMIYTGEVFPQWRGDAFIGALSGQSLLRVDLDGTTATKAEVWSAGALGTRIREVEQGPDGRIWVLQDGSEGKLLRLDPA</sequence>
<dbReference type="PANTHER" id="PTHR19328:SF75">
    <property type="entry name" value="ALDOSE SUGAR DEHYDROGENASE YLII"/>
    <property type="match status" value="1"/>
</dbReference>
<reference evidence="4 5" key="1">
    <citation type="journal article" date="2019" name="Int. J. Syst. Evol. Microbiol.">
        <title>The Global Catalogue of Microorganisms (GCM) 10K type strain sequencing project: providing services to taxonomists for standard genome sequencing and annotation.</title>
        <authorList>
            <consortium name="The Broad Institute Genomics Platform"/>
            <consortium name="The Broad Institute Genome Sequencing Center for Infectious Disease"/>
            <person name="Wu L."/>
            <person name="Ma J."/>
        </authorList>
    </citation>
    <scope>NUCLEOTIDE SEQUENCE [LARGE SCALE GENOMIC DNA]</scope>
    <source>
        <strain evidence="4 5">JCM 15592</strain>
    </source>
</reference>
<feature type="chain" id="PRO_5046733511" evidence="2">
    <location>
        <begin position="24"/>
        <end position="393"/>
    </location>
</feature>
<dbReference type="RefSeq" id="WP_344088382.1">
    <property type="nucleotide sequence ID" value="NZ_BAAAPO010000056.1"/>
</dbReference>
<evidence type="ECO:0000256" key="2">
    <source>
        <dbReference type="SAM" id="SignalP"/>
    </source>
</evidence>
<dbReference type="Gene3D" id="2.120.10.30">
    <property type="entry name" value="TolB, C-terminal domain"/>
    <property type="match status" value="1"/>
</dbReference>
<feature type="region of interest" description="Disordered" evidence="1">
    <location>
        <begin position="19"/>
        <end position="43"/>
    </location>
</feature>
<dbReference type="InterPro" id="IPR011041">
    <property type="entry name" value="Quinoprot_gluc/sorb_DH_b-prop"/>
</dbReference>
<gene>
    <name evidence="4" type="ORF">GCM10009811_33930</name>
</gene>
<name>A0ABN2M399_9MICO</name>
<evidence type="ECO:0000313" key="5">
    <source>
        <dbReference type="Proteomes" id="UP001499938"/>
    </source>
</evidence>
<protein>
    <submittedName>
        <fullName evidence="4">PQQ-dependent sugar dehydrogenase</fullName>
    </submittedName>
</protein>
<dbReference type="Proteomes" id="UP001499938">
    <property type="component" value="Unassembled WGS sequence"/>
</dbReference>
<organism evidence="4 5">
    <name type="scientific">Nostocoides veronense</name>
    <dbReference type="NCBI Taxonomy" id="330836"/>
    <lineage>
        <taxon>Bacteria</taxon>
        <taxon>Bacillati</taxon>
        <taxon>Actinomycetota</taxon>
        <taxon>Actinomycetes</taxon>
        <taxon>Micrococcales</taxon>
        <taxon>Intrasporangiaceae</taxon>
        <taxon>Nostocoides</taxon>
    </lineage>
</organism>
<evidence type="ECO:0000256" key="1">
    <source>
        <dbReference type="SAM" id="MobiDB-lite"/>
    </source>
</evidence>
<feature type="compositionally biased region" description="Low complexity" evidence="1">
    <location>
        <begin position="27"/>
        <end position="43"/>
    </location>
</feature>
<feature type="signal peptide" evidence="2">
    <location>
        <begin position="1"/>
        <end position="23"/>
    </location>
</feature>
<proteinExistence type="predicted"/>
<dbReference type="InterPro" id="IPR011042">
    <property type="entry name" value="6-blade_b-propeller_TolB-like"/>
</dbReference>
<dbReference type="PANTHER" id="PTHR19328">
    <property type="entry name" value="HEDGEHOG-INTERACTING PROTEIN"/>
    <property type="match status" value="1"/>
</dbReference>
<comment type="caution">
    <text evidence="4">The sequence shown here is derived from an EMBL/GenBank/DDBJ whole genome shotgun (WGS) entry which is preliminary data.</text>
</comment>
<evidence type="ECO:0000313" key="4">
    <source>
        <dbReference type="EMBL" id="GAA1807721.1"/>
    </source>
</evidence>
<evidence type="ECO:0000259" key="3">
    <source>
        <dbReference type="Pfam" id="PF07995"/>
    </source>
</evidence>
<dbReference type="SUPFAM" id="SSF50952">
    <property type="entry name" value="Soluble quinoprotein glucose dehydrogenase"/>
    <property type="match status" value="1"/>
</dbReference>
<accession>A0ABN2M399</accession>
<dbReference type="Pfam" id="PF07995">
    <property type="entry name" value="GSDH"/>
    <property type="match status" value="1"/>
</dbReference>
<feature type="domain" description="Glucose/Sorbosone dehydrogenase" evidence="3">
    <location>
        <begin position="57"/>
        <end position="389"/>
    </location>
</feature>
<keyword evidence="5" id="KW-1185">Reference proteome</keyword>
<dbReference type="EMBL" id="BAAAPO010000056">
    <property type="protein sequence ID" value="GAA1807721.1"/>
    <property type="molecule type" value="Genomic_DNA"/>
</dbReference>
<dbReference type="InterPro" id="IPR012938">
    <property type="entry name" value="Glc/Sorbosone_DH"/>
</dbReference>